<dbReference type="Pfam" id="PF08378">
    <property type="entry name" value="NERD"/>
    <property type="match status" value="1"/>
</dbReference>
<organism evidence="2 3">
    <name type="scientific">Anaerococcus martiniensis</name>
    <dbReference type="NCBI Taxonomy" id="3115615"/>
    <lineage>
        <taxon>Bacteria</taxon>
        <taxon>Bacillati</taxon>
        <taxon>Bacillota</taxon>
        <taxon>Tissierellia</taxon>
        <taxon>Tissierellales</taxon>
        <taxon>Peptoniphilaceae</taxon>
        <taxon>Anaerococcus</taxon>
    </lineage>
</organism>
<dbReference type="Proteomes" id="UP001637996">
    <property type="component" value="Unassembled WGS sequence"/>
</dbReference>
<evidence type="ECO:0000259" key="1">
    <source>
        <dbReference type="PROSITE" id="PS50965"/>
    </source>
</evidence>
<feature type="domain" description="NERD" evidence="1">
    <location>
        <begin position="25"/>
        <end position="144"/>
    </location>
</feature>
<keyword evidence="3" id="KW-1185">Reference proteome</keyword>
<reference evidence="2 3" key="1">
    <citation type="journal article" date="2025" name="Anaerobe">
        <title>Description of Anaerococcus kampingiae sp. nov., Anaerococcus groningensis sp. nov., Anaerococcus martiniensis sp. nov., and Anaerococcus cruorum sp. nov., isolated from human clinical specimens.</title>
        <authorList>
            <person name="Boiten K.E."/>
            <person name="Meijer J."/>
            <person name="van Wezel E.M."/>
            <person name="Veloo A.C.M."/>
        </authorList>
    </citation>
    <scope>NUCLEOTIDE SEQUENCE [LARGE SCALE GENOMIC DNA]</scope>
    <source>
        <strain evidence="2 3">ENR0831</strain>
    </source>
</reference>
<sequence length="252" mass="28873">MQLKISIGFFIACILMITVFKSQFKGDIGEIAVASMLKELDKKKYIKLHDIKLINPSQKTKTTQIDHLVVSTYGIFCIETKAYKGKIYGGEFSKEWTQYLSNSQHKFMNPLFQNYGHIKAVESIIKNDYPNLPYFSIIAFSAEANLSSIDVKKAKVCKISQLSDVIKSLSTNEIISEEELIKLVKLIEENKSYQMDILHSREINKVKKENQKKIRQNICPKCGSELVERQGKYGKFTGCSNFPKCRFTINTK</sequence>
<dbReference type="RefSeq" id="WP_410030765.1">
    <property type="nucleotide sequence ID" value="NZ_JBGMEI010000002.1"/>
</dbReference>
<evidence type="ECO:0000313" key="3">
    <source>
        <dbReference type="Proteomes" id="UP001637996"/>
    </source>
</evidence>
<protein>
    <submittedName>
        <fullName evidence="2">NERD domain-containing protein</fullName>
    </submittedName>
</protein>
<dbReference type="SUPFAM" id="SSF57783">
    <property type="entry name" value="Zinc beta-ribbon"/>
    <property type="match status" value="1"/>
</dbReference>
<name>A0ABW9M8Y0_9FIRM</name>
<dbReference type="Pfam" id="PF01396">
    <property type="entry name" value="Zn_ribbon_Top1"/>
    <property type="match status" value="1"/>
</dbReference>
<dbReference type="InterPro" id="IPR013498">
    <property type="entry name" value="Topo_IA_Znf"/>
</dbReference>
<evidence type="ECO:0000313" key="2">
    <source>
        <dbReference type="EMBL" id="MFO3665031.1"/>
    </source>
</evidence>
<dbReference type="EMBL" id="JBGMEI010000002">
    <property type="protein sequence ID" value="MFO3665031.1"/>
    <property type="molecule type" value="Genomic_DNA"/>
</dbReference>
<dbReference type="InterPro" id="IPR011528">
    <property type="entry name" value="NERD"/>
</dbReference>
<gene>
    <name evidence="2" type="ORF">ACCQ41_01995</name>
</gene>
<accession>A0ABW9M8Y0</accession>
<dbReference type="Gene3D" id="3.30.65.10">
    <property type="entry name" value="Bacterial Topoisomerase I, domain 1"/>
    <property type="match status" value="1"/>
</dbReference>
<comment type="caution">
    <text evidence="2">The sequence shown here is derived from an EMBL/GenBank/DDBJ whole genome shotgun (WGS) entry which is preliminary data.</text>
</comment>
<dbReference type="PROSITE" id="PS50965">
    <property type="entry name" value="NERD"/>
    <property type="match status" value="1"/>
</dbReference>
<proteinExistence type="predicted"/>